<organism evidence="9 10">
    <name type="scientific">Intrasporangium oryzae NRRL B-24470</name>
    <dbReference type="NCBI Taxonomy" id="1386089"/>
    <lineage>
        <taxon>Bacteria</taxon>
        <taxon>Bacillati</taxon>
        <taxon>Actinomycetota</taxon>
        <taxon>Actinomycetes</taxon>
        <taxon>Micrococcales</taxon>
        <taxon>Intrasporangiaceae</taxon>
        <taxon>Intrasporangium</taxon>
    </lineage>
</organism>
<dbReference type="RefSeq" id="WP_051509746.1">
    <property type="nucleotide sequence ID" value="NZ_AWSA01000001.1"/>
</dbReference>
<evidence type="ECO:0000256" key="2">
    <source>
        <dbReference type="ARBA" id="ARBA00022475"/>
    </source>
</evidence>
<dbReference type="AlphaFoldDB" id="W9GIH5"/>
<evidence type="ECO:0000313" key="9">
    <source>
        <dbReference type="EMBL" id="EWT03694.1"/>
    </source>
</evidence>
<proteinExistence type="predicted"/>
<comment type="subcellular location">
    <subcellularLocation>
        <location evidence="1">Cell membrane</location>
        <topology evidence="1">Multi-pass membrane protein</topology>
    </subcellularLocation>
</comment>
<protein>
    <recommendedName>
        <fullName evidence="8">Type II secretion system protein GspF domain-containing protein</fullName>
    </recommendedName>
</protein>
<sequence>MRPAVVALLLVVAVLVWPVHDRIGRAVTVLGAARLNPESLPGDGPVSSGSRGALGTGSLSPRSIWHQDPVEVYRRWRMRQKPDDVIAAALALLDATAPALVAGLPQLTAISLAVAALDAVDAPESGDGVGVIDARETVETLETVAGRETVGARETVAARDVVGPLDAVRTGGQGRQAVDRVDRELALLGPDRRPGVAPAPSGTVRAGSLGGTAVRVRDRVRAPQTTRRLGAELAEAARQGSSVAAVWADYADRTGSRELTFVAAAWRLSEDTGVPLAVAVERAAAGLREARTRQRKVAVAVAGPKATVAVLTVLPLTGPLFGLACGVGPAELYGGRPVATASATCGVLLMVVGRLWCRRMIRRAVTP</sequence>
<comment type="caution">
    <text evidence="9">The sequence shown here is derived from an EMBL/GenBank/DDBJ whole genome shotgun (WGS) entry which is preliminary data.</text>
</comment>
<evidence type="ECO:0000256" key="7">
    <source>
        <dbReference type="SAM" id="Phobius"/>
    </source>
</evidence>
<evidence type="ECO:0000256" key="3">
    <source>
        <dbReference type="ARBA" id="ARBA00022692"/>
    </source>
</evidence>
<dbReference type="PANTHER" id="PTHR35007">
    <property type="entry name" value="INTEGRAL MEMBRANE PROTEIN-RELATED"/>
    <property type="match status" value="1"/>
</dbReference>
<feature type="region of interest" description="Disordered" evidence="6">
    <location>
        <begin position="40"/>
        <end position="60"/>
    </location>
</feature>
<evidence type="ECO:0000313" key="10">
    <source>
        <dbReference type="Proteomes" id="UP000019489"/>
    </source>
</evidence>
<dbReference type="InterPro" id="IPR018076">
    <property type="entry name" value="T2SS_GspF_dom"/>
</dbReference>
<dbReference type="Proteomes" id="UP000019489">
    <property type="component" value="Unassembled WGS sequence"/>
</dbReference>
<evidence type="ECO:0000259" key="8">
    <source>
        <dbReference type="Pfam" id="PF00482"/>
    </source>
</evidence>
<evidence type="ECO:0000256" key="5">
    <source>
        <dbReference type="ARBA" id="ARBA00023136"/>
    </source>
</evidence>
<reference evidence="9 10" key="1">
    <citation type="submission" date="2013-08" db="EMBL/GenBank/DDBJ databases">
        <title>Intrasporangium oryzae NRRL B-24470.</title>
        <authorList>
            <person name="Liu H."/>
            <person name="Wang G."/>
        </authorList>
    </citation>
    <scope>NUCLEOTIDE SEQUENCE [LARGE SCALE GENOMIC DNA]</scope>
    <source>
        <strain evidence="9 10">NRRL B-24470</strain>
    </source>
</reference>
<dbReference type="eggNOG" id="COG4965">
    <property type="taxonomic scope" value="Bacteria"/>
</dbReference>
<dbReference type="Pfam" id="PF00482">
    <property type="entry name" value="T2SSF"/>
    <property type="match status" value="1"/>
</dbReference>
<dbReference type="PANTHER" id="PTHR35007:SF4">
    <property type="entry name" value="CONSERVED TRANSMEMBRANE PROTEIN-RELATED"/>
    <property type="match status" value="1"/>
</dbReference>
<evidence type="ECO:0000256" key="6">
    <source>
        <dbReference type="SAM" id="MobiDB-lite"/>
    </source>
</evidence>
<keyword evidence="2" id="KW-1003">Cell membrane</keyword>
<evidence type="ECO:0000256" key="1">
    <source>
        <dbReference type="ARBA" id="ARBA00004651"/>
    </source>
</evidence>
<evidence type="ECO:0000256" key="4">
    <source>
        <dbReference type="ARBA" id="ARBA00022989"/>
    </source>
</evidence>
<feature type="transmembrane region" description="Helical" evidence="7">
    <location>
        <begin position="338"/>
        <end position="357"/>
    </location>
</feature>
<dbReference type="EMBL" id="AWSA01000001">
    <property type="protein sequence ID" value="EWT03694.1"/>
    <property type="molecule type" value="Genomic_DNA"/>
</dbReference>
<name>W9GIH5_9MICO</name>
<keyword evidence="5 7" id="KW-0472">Membrane</keyword>
<keyword evidence="4 7" id="KW-1133">Transmembrane helix</keyword>
<accession>W9GIH5</accession>
<dbReference type="OrthoDB" id="4872085at2"/>
<keyword evidence="10" id="KW-1185">Reference proteome</keyword>
<keyword evidence="3 7" id="KW-0812">Transmembrane</keyword>
<dbReference type="GO" id="GO:0005886">
    <property type="term" value="C:plasma membrane"/>
    <property type="evidence" value="ECO:0007669"/>
    <property type="project" value="UniProtKB-SubCell"/>
</dbReference>
<gene>
    <name evidence="9" type="ORF">N865_09475</name>
</gene>
<feature type="transmembrane region" description="Helical" evidence="7">
    <location>
        <begin position="297"/>
        <end position="318"/>
    </location>
</feature>
<feature type="domain" description="Type II secretion system protein GspF" evidence="8">
    <location>
        <begin position="223"/>
        <end position="316"/>
    </location>
</feature>
<dbReference type="STRING" id="1386089.N865_09475"/>